<dbReference type="GO" id="GO:0005829">
    <property type="term" value="C:cytosol"/>
    <property type="evidence" value="ECO:0007669"/>
    <property type="project" value="TreeGrafter"/>
</dbReference>
<protein>
    <recommendedName>
        <fullName evidence="4">Formyl transferase N-terminal domain-containing protein</fullName>
    </recommendedName>
</protein>
<sequence>AKSNSIVFFLGNPRGGKAGRFIGENKIDVLLSVNYIYLIEQDLIDWPDKYAINLHGSLLPRYRGRTPHVWAIINNESVTGITAHLIDTGCDSGPVIEQIKINIHEEQTGGDLLEIFNNEYPNLIASVLDQVKKDSVNPIAQDHSQATYFGKRTPDDGKIQWTWSKERIYNWVRAQSRPYPGAFSFYRENRIIIHKIKYSSHGFDYNDNNGLLINTDQNPIIKTPNGCVEIIDYIIEEDLELTKGESLS</sequence>
<reference evidence="3" key="1">
    <citation type="journal article" date="2015" name="Nature">
        <title>Complex archaea that bridge the gap between prokaryotes and eukaryotes.</title>
        <authorList>
            <person name="Spang A."/>
            <person name="Saw J.H."/>
            <person name="Jorgensen S.L."/>
            <person name="Zaremba-Niedzwiedzka K."/>
            <person name="Martijn J."/>
            <person name="Lind A.E."/>
            <person name="van Eijk R."/>
            <person name="Schleper C."/>
            <person name="Guy L."/>
            <person name="Ettema T.J."/>
        </authorList>
    </citation>
    <scope>NUCLEOTIDE SEQUENCE</scope>
</reference>
<feature type="domain" description="Formyl transferase C-terminal" evidence="2">
    <location>
        <begin position="153"/>
        <end position="232"/>
    </location>
</feature>
<proteinExistence type="predicted"/>
<name>A0A0F9C7Y3_9ZZZZ</name>
<evidence type="ECO:0000313" key="3">
    <source>
        <dbReference type="EMBL" id="KKL45254.1"/>
    </source>
</evidence>
<dbReference type="Gene3D" id="3.40.50.12230">
    <property type="match status" value="1"/>
</dbReference>
<gene>
    <name evidence="3" type="ORF">LCGC14_2357510</name>
</gene>
<evidence type="ECO:0000259" key="2">
    <source>
        <dbReference type="Pfam" id="PF02911"/>
    </source>
</evidence>
<comment type="caution">
    <text evidence="3">The sequence shown here is derived from an EMBL/GenBank/DDBJ whole genome shotgun (WGS) entry which is preliminary data.</text>
</comment>
<dbReference type="GO" id="GO:0004479">
    <property type="term" value="F:methionyl-tRNA formyltransferase activity"/>
    <property type="evidence" value="ECO:0007669"/>
    <property type="project" value="TreeGrafter"/>
</dbReference>
<dbReference type="PANTHER" id="PTHR11138:SF5">
    <property type="entry name" value="METHIONYL-TRNA FORMYLTRANSFERASE, MITOCHONDRIAL"/>
    <property type="match status" value="1"/>
</dbReference>
<dbReference type="Pfam" id="PF02911">
    <property type="entry name" value="Formyl_trans_C"/>
    <property type="match status" value="1"/>
</dbReference>
<evidence type="ECO:0008006" key="4">
    <source>
        <dbReference type="Google" id="ProtNLM"/>
    </source>
</evidence>
<feature type="domain" description="Formyl transferase N-terminal" evidence="1">
    <location>
        <begin position="24"/>
        <end position="126"/>
    </location>
</feature>
<organism evidence="3">
    <name type="scientific">marine sediment metagenome</name>
    <dbReference type="NCBI Taxonomy" id="412755"/>
    <lineage>
        <taxon>unclassified sequences</taxon>
        <taxon>metagenomes</taxon>
        <taxon>ecological metagenomes</taxon>
    </lineage>
</organism>
<feature type="non-terminal residue" evidence="3">
    <location>
        <position position="1"/>
    </location>
</feature>
<dbReference type="InterPro" id="IPR011034">
    <property type="entry name" value="Formyl_transferase-like_C_sf"/>
</dbReference>
<dbReference type="InterPro" id="IPR005793">
    <property type="entry name" value="Formyl_trans_C"/>
</dbReference>
<dbReference type="Pfam" id="PF00551">
    <property type="entry name" value="Formyl_trans_N"/>
    <property type="match status" value="1"/>
</dbReference>
<dbReference type="SUPFAM" id="SSF50486">
    <property type="entry name" value="FMT C-terminal domain-like"/>
    <property type="match status" value="1"/>
</dbReference>
<dbReference type="PANTHER" id="PTHR11138">
    <property type="entry name" value="METHIONYL-TRNA FORMYLTRANSFERASE"/>
    <property type="match status" value="1"/>
</dbReference>
<dbReference type="InterPro" id="IPR036477">
    <property type="entry name" value="Formyl_transf_N_sf"/>
</dbReference>
<evidence type="ECO:0000259" key="1">
    <source>
        <dbReference type="Pfam" id="PF00551"/>
    </source>
</evidence>
<accession>A0A0F9C7Y3</accession>
<dbReference type="EMBL" id="LAZR01034458">
    <property type="protein sequence ID" value="KKL45254.1"/>
    <property type="molecule type" value="Genomic_DNA"/>
</dbReference>
<dbReference type="CDD" id="cd08702">
    <property type="entry name" value="Arna_FMT_C"/>
    <property type="match status" value="1"/>
</dbReference>
<dbReference type="SUPFAM" id="SSF53328">
    <property type="entry name" value="Formyltransferase"/>
    <property type="match status" value="1"/>
</dbReference>
<dbReference type="AlphaFoldDB" id="A0A0F9C7Y3"/>
<dbReference type="InterPro" id="IPR002376">
    <property type="entry name" value="Formyl_transf_N"/>
</dbReference>